<dbReference type="Gene3D" id="2.10.110.30">
    <property type="match status" value="1"/>
</dbReference>
<proteinExistence type="predicted"/>
<sequence>MGAGIPTRYRQLKILTNVSAYHCMDCHKEQSIVCEECWNPEEHVGHRVNLCAVHGMCDCGAKVVRNPCHRHP</sequence>
<gene>
    <name evidence="5" type="ORF">KIPB_005606</name>
</gene>
<evidence type="ECO:0000313" key="5">
    <source>
        <dbReference type="EMBL" id="GIQ84162.1"/>
    </source>
</evidence>
<dbReference type="Pfam" id="PF02207">
    <property type="entry name" value="zf-UBR"/>
    <property type="match status" value="1"/>
</dbReference>
<keyword evidence="2" id="KW-0863">Zinc-finger</keyword>
<keyword evidence="3" id="KW-0862">Zinc</keyword>
<dbReference type="Proteomes" id="UP000265618">
    <property type="component" value="Unassembled WGS sequence"/>
</dbReference>
<dbReference type="OrthoDB" id="26387at2759"/>
<dbReference type="SMART" id="SM00396">
    <property type="entry name" value="ZnF_UBR1"/>
    <property type="match status" value="1"/>
</dbReference>
<organism evidence="5 6">
    <name type="scientific">Kipferlia bialata</name>
    <dbReference type="NCBI Taxonomy" id="797122"/>
    <lineage>
        <taxon>Eukaryota</taxon>
        <taxon>Metamonada</taxon>
        <taxon>Carpediemonas-like organisms</taxon>
        <taxon>Kipferlia</taxon>
    </lineage>
</organism>
<keyword evidence="1" id="KW-0479">Metal-binding</keyword>
<accession>A0A9K3GIM5</accession>
<evidence type="ECO:0000256" key="2">
    <source>
        <dbReference type="ARBA" id="ARBA00022771"/>
    </source>
</evidence>
<feature type="non-terminal residue" evidence="5">
    <location>
        <position position="1"/>
    </location>
</feature>
<keyword evidence="6" id="KW-1185">Reference proteome</keyword>
<dbReference type="EMBL" id="BDIP01001332">
    <property type="protein sequence ID" value="GIQ84162.1"/>
    <property type="molecule type" value="Genomic_DNA"/>
</dbReference>
<name>A0A9K3GIM5_9EUKA</name>
<dbReference type="AlphaFoldDB" id="A0A9K3GIM5"/>
<feature type="domain" description="UBR-type" evidence="4">
    <location>
        <begin position="4"/>
        <end position="72"/>
    </location>
</feature>
<evidence type="ECO:0000259" key="4">
    <source>
        <dbReference type="SMART" id="SM00396"/>
    </source>
</evidence>
<comment type="caution">
    <text evidence="5">The sequence shown here is derived from an EMBL/GenBank/DDBJ whole genome shotgun (WGS) entry which is preliminary data.</text>
</comment>
<evidence type="ECO:0000256" key="3">
    <source>
        <dbReference type="ARBA" id="ARBA00022833"/>
    </source>
</evidence>
<evidence type="ECO:0000313" key="6">
    <source>
        <dbReference type="Proteomes" id="UP000265618"/>
    </source>
</evidence>
<protein>
    <recommendedName>
        <fullName evidence="4">UBR-type domain-containing protein</fullName>
    </recommendedName>
</protein>
<reference evidence="5 6" key="1">
    <citation type="journal article" date="2018" name="PLoS ONE">
        <title>The draft genome of Kipferlia bialata reveals reductive genome evolution in fornicate parasites.</title>
        <authorList>
            <person name="Tanifuji G."/>
            <person name="Takabayashi S."/>
            <person name="Kume K."/>
            <person name="Takagi M."/>
            <person name="Nakayama T."/>
            <person name="Kamikawa R."/>
            <person name="Inagaki Y."/>
            <person name="Hashimoto T."/>
        </authorList>
    </citation>
    <scope>NUCLEOTIDE SEQUENCE [LARGE SCALE GENOMIC DNA]</scope>
    <source>
        <strain evidence="5">NY0173</strain>
    </source>
</reference>
<dbReference type="InterPro" id="IPR003126">
    <property type="entry name" value="Znf_UBR"/>
</dbReference>
<dbReference type="GO" id="GO:0008270">
    <property type="term" value="F:zinc ion binding"/>
    <property type="evidence" value="ECO:0007669"/>
    <property type="project" value="UniProtKB-KW"/>
</dbReference>
<evidence type="ECO:0000256" key="1">
    <source>
        <dbReference type="ARBA" id="ARBA00022723"/>
    </source>
</evidence>